<sequence>MSDTPADTVTLREHSSREDVSPNHDHVDIAEAEAQFHALERRLTVESLKRSKSKLGEDAEKGFPEESAFNLREYLQSSNDAHQAAGIAHKHVGVVWQNLQVEIFGGLDFKAYITTFDVAVLRSGLTLFMWFWTLISAYFPKKNVPTTPIIHKESGVAKPGEMVLVLGCPGSGCSTFLKAIANQRGEYAEVSGDVRYAGIDAREMAKFYKGEVVYNEEDDIHIATLTVAQTLSFALSTKTPGPKNRLPGVSRKAFQQEVLQMLLKMLNIPHTANTLVGDEFVRGVSGGERKRVSISEMMATRARVQCWDNSTRGLDASTALDFVKGLRVMTDVLGQTTFVSLYQAGEGIYDLFDKVMVLDHGRQVYFGSPSAARGYFETLGFRSLPRQSTADYLTGCTDPNERQFAPGRDASNVPSTPEALEQAYLKSSFAADMFDELEKYVIKMETEKEDQEAFRKAVLDDKKRGVSKKSPYTLGYTGQIWALTKRQFQQRLQDRFQLITSFTLSTILALVLGGAYFSLPLTAQGAFTRGSVIFAAMLVSALDAFGELPTQITGRRILRKQASYCLYRPSALSLANTLADLPFSAVRLFIYDVIVYFMAGLVYNAGAFWTFHLINYLAFLSMQGFFRVFGQLCSNFDQAFRLGSFFVPNIIFYVGYMVPIQKMKRWLFWIFYIDPMQYAYSALMENEFGRISFECDGNYVVPRNGNGVTKYPLTIGPNQVCTLFGATQGSSIISGKDYLNTGYSYSTADLWRRNFLVLIGWIIFFMVFQIIALDYLQPAPPSSSFRTFAKPNKETRKLNEELRRRKEEKLALNEKEKTALMDSKVARDTSTFADRQTFTWEGINYFVPVAGGQLQLLHDVYGYVKPGTLTALMGASGAGKTTCLDVLAQRKNIGVVSGNMLVDGRPIGQDFARGTAYAEQQDVHEGTATVREAMRFSAYLRQPASVSKEDKDAYVEEMIELLELQDLADAIVYSLGVEARKRLTIGVELASKPELLLFLDEPTSGLDAQSAWNLVRFLRKLADQGQAILCTIHQPSSLLFESFDRLLLLERGGYTVYFGDIGADSHVLRSYLARHGAQCPPNVNPAEYMLDAIGAGIAPRIGDRDWAEIWLDSPEYKKTIEEIDTIKQRGLSRPADNQVHTLTYATPYWYQLQVVAKRTAVAFWRSPDYVFTRLFVHLFISLFVSLPFLQLGHSSRDLQYRVFSLFWVTVLPAILMNQIEPMFILNRRIFIREASSRIYSPEVFALSQLLGEMPYSTLCAIVYWVLMVYPQHFGQGSAGLNGTGFQLLVILFVEYFGVTLGQVIAVLTPSIQVAVLFNPFIMVVLTTFCGVTIPYPSMISFWRSWLYELNPFTRVLAASLSTELHGLEIRCQSDEFAVFPPPTDQTCQDWAGDFVTAFGGYLDNPNDTSSCRYCQYKVGDEFYTQLNISYDNRWRDVWIIFAFFVFNFIVVVVASRYLRYARR</sequence>
<name>A0ACB8QHX2_9AGAM</name>
<keyword evidence="2" id="KW-1185">Reference proteome</keyword>
<protein>
    <submittedName>
        <fullName evidence="1">ABC-2 type transporter-domain-containing protein</fullName>
    </submittedName>
</protein>
<reference evidence="1" key="2">
    <citation type="journal article" date="2022" name="New Phytol.">
        <title>Evolutionary transition to the ectomycorrhizal habit in the genomes of a hyperdiverse lineage of mushroom-forming fungi.</title>
        <authorList>
            <person name="Looney B."/>
            <person name="Miyauchi S."/>
            <person name="Morin E."/>
            <person name="Drula E."/>
            <person name="Courty P.E."/>
            <person name="Kohler A."/>
            <person name="Kuo A."/>
            <person name="LaButti K."/>
            <person name="Pangilinan J."/>
            <person name="Lipzen A."/>
            <person name="Riley R."/>
            <person name="Andreopoulos W."/>
            <person name="He G."/>
            <person name="Johnson J."/>
            <person name="Nolan M."/>
            <person name="Tritt A."/>
            <person name="Barry K.W."/>
            <person name="Grigoriev I.V."/>
            <person name="Nagy L.G."/>
            <person name="Hibbett D."/>
            <person name="Henrissat B."/>
            <person name="Matheny P.B."/>
            <person name="Labbe J."/>
            <person name="Martin F.M."/>
        </authorList>
    </citation>
    <scope>NUCLEOTIDE SEQUENCE</scope>
    <source>
        <strain evidence="1">EC-137</strain>
    </source>
</reference>
<gene>
    <name evidence="1" type="ORF">K488DRAFT_86995</name>
</gene>
<dbReference type="Proteomes" id="UP000814128">
    <property type="component" value="Unassembled WGS sequence"/>
</dbReference>
<evidence type="ECO:0000313" key="2">
    <source>
        <dbReference type="Proteomes" id="UP000814128"/>
    </source>
</evidence>
<proteinExistence type="predicted"/>
<organism evidence="1 2">
    <name type="scientific">Vararia minispora EC-137</name>
    <dbReference type="NCBI Taxonomy" id="1314806"/>
    <lineage>
        <taxon>Eukaryota</taxon>
        <taxon>Fungi</taxon>
        <taxon>Dikarya</taxon>
        <taxon>Basidiomycota</taxon>
        <taxon>Agaricomycotina</taxon>
        <taxon>Agaricomycetes</taxon>
        <taxon>Russulales</taxon>
        <taxon>Lachnocladiaceae</taxon>
        <taxon>Vararia</taxon>
    </lineage>
</organism>
<accession>A0ACB8QHX2</accession>
<reference evidence="1" key="1">
    <citation type="submission" date="2021-02" db="EMBL/GenBank/DDBJ databases">
        <authorList>
            <consortium name="DOE Joint Genome Institute"/>
            <person name="Ahrendt S."/>
            <person name="Looney B.P."/>
            <person name="Miyauchi S."/>
            <person name="Morin E."/>
            <person name="Drula E."/>
            <person name="Courty P.E."/>
            <person name="Chicoki N."/>
            <person name="Fauchery L."/>
            <person name="Kohler A."/>
            <person name="Kuo A."/>
            <person name="Labutti K."/>
            <person name="Pangilinan J."/>
            <person name="Lipzen A."/>
            <person name="Riley R."/>
            <person name="Andreopoulos W."/>
            <person name="He G."/>
            <person name="Johnson J."/>
            <person name="Barry K.W."/>
            <person name="Grigoriev I.V."/>
            <person name="Nagy L."/>
            <person name="Hibbett D."/>
            <person name="Henrissat B."/>
            <person name="Matheny P.B."/>
            <person name="Labbe J."/>
            <person name="Martin F."/>
        </authorList>
    </citation>
    <scope>NUCLEOTIDE SEQUENCE</scope>
    <source>
        <strain evidence="1">EC-137</strain>
    </source>
</reference>
<dbReference type="EMBL" id="MU273587">
    <property type="protein sequence ID" value="KAI0031252.1"/>
    <property type="molecule type" value="Genomic_DNA"/>
</dbReference>
<comment type="caution">
    <text evidence="1">The sequence shown here is derived from an EMBL/GenBank/DDBJ whole genome shotgun (WGS) entry which is preliminary data.</text>
</comment>
<evidence type="ECO:0000313" key="1">
    <source>
        <dbReference type="EMBL" id="KAI0031252.1"/>
    </source>
</evidence>